<organism evidence="10 11">
    <name type="scientific">Erythroxylum novogranatense</name>
    <dbReference type="NCBI Taxonomy" id="1862640"/>
    <lineage>
        <taxon>Eukaryota</taxon>
        <taxon>Viridiplantae</taxon>
        <taxon>Streptophyta</taxon>
        <taxon>Embryophyta</taxon>
        <taxon>Tracheophyta</taxon>
        <taxon>Spermatophyta</taxon>
        <taxon>Magnoliopsida</taxon>
        <taxon>eudicotyledons</taxon>
        <taxon>Gunneridae</taxon>
        <taxon>Pentapetalae</taxon>
        <taxon>rosids</taxon>
        <taxon>fabids</taxon>
        <taxon>Malpighiales</taxon>
        <taxon>Erythroxylaceae</taxon>
        <taxon>Erythroxylum</taxon>
    </lineage>
</organism>
<sequence length="123" mass="13881">MAAKLPVFQPKAISEASKSAAKHAREYYSKLLEQNKQYIQDPPTVERCNELSNQLFYTRLASIPNRYGAFLKELNDLKIYIKSKPRITLDNAGVAALFGVECFAWFSGAEIIGRGFTVFGYHV</sequence>
<dbReference type="PANTHER" id="PTHR12386">
    <property type="entry name" value="ATP SYNTHASE SUBUNIT"/>
    <property type="match status" value="1"/>
</dbReference>
<dbReference type="Pfam" id="PF04718">
    <property type="entry name" value="ATP-synt_G"/>
    <property type="match status" value="1"/>
</dbReference>
<dbReference type="InterPro" id="IPR006808">
    <property type="entry name" value="ATP_synth_F0_gsu_mt"/>
</dbReference>
<comment type="similarity">
    <text evidence="2">Belongs to the ATPase g subunit family.</text>
</comment>
<keyword evidence="8" id="KW-0472">Membrane</keyword>
<keyword evidence="4" id="KW-0138">CF(0)</keyword>
<dbReference type="EMBL" id="JAIWQS010000009">
    <property type="protein sequence ID" value="KAJ8756113.1"/>
    <property type="molecule type" value="Genomic_DNA"/>
</dbReference>
<evidence type="ECO:0000256" key="8">
    <source>
        <dbReference type="ARBA" id="ARBA00023136"/>
    </source>
</evidence>
<reference evidence="10 11" key="1">
    <citation type="submission" date="2021-09" db="EMBL/GenBank/DDBJ databases">
        <title>Genomic insights and catalytic innovation underlie evolution of tropane alkaloids biosynthesis.</title>
        <authorList>
            <person name="Wang Y.-J."/>
            <person name="Tian T."/>
            <person name="Huang J.-P."/>
            <person name="Huang S.-X."/>
        </authorList>
    </citation>
    <scope>NUCLEOTIDE SEQUENCE [LARGE SCALE GENOMIC DNA]</scope>
    <source>
        <strain evidence="10">KIB-2018</strain>
        <tissue evidence="10">Leaf</tissue>
    </source>
</reference>
<dbReference type="Proteomes" id="UP001159364">
    <property type="component" value="Linkage Group LG09"/>
</dbReference>
<evidence type="ECO:0000256" key="3">
    <source>
        <dbReference type="ARBA" id="ARBA00022448"/>
    </source>
</evidence>
<dbReference type="GO" id="GO:0031966">
    <property type="term" value="C:mitochondrial membrane"/>
    <property type="evidence" value="ECO:0007669"/>
    <property type="project" value="UniProtKB-SubCell"/>
</dbReference>
<evidence type="ECO:0000256" key="2">
    <source>
        <dbReference type="ARBA" id="ARBA00005699"/>
    </source>
</evidence>
<evidence type="ECO:0000256" key="5">
    <source>
        <dbReference type="ARBA" id="ARBA00022781"/>
    </source>
</evidence>
<comment type="caution">
    <text evidence="10">The sequence shown here is derived from an EMBL/GenBank/DDBJ whole genome shotgun (WGS) entry which is preliminary data.</text>
</comment>
<dbReference type="AlphaFoldDB" id="A0AAV8SVR2"/>
<keyword evidence="3" id="KW-0813">Transport</keyword>
<evidence type="ECO:0000256" key="7">
    <source>
        <dbReference type="ARBA" id="ARBA00023128"/>
    </source>
</evidence>
<dbReference type="GO" id="GO:0045259">
    <property type="term" value="C:proton-transporting ATP synthase complex"/>
    <property type="evidence" value="ECO:0007669"/>
    <property type="project" value="UniProtKB-KW"/>
</dbReference>
<comment type="subcellular location">
    <subcellularLocation>
        <location evidence="1">Mitochondrion membrane</location>
    </subcellularLocation>
</comment>
<keyword evidence="9" id="KW-0066">ATP synthesis</keyword>
<keyword evidence="11" id="KW-1185">Reference proteome</keyword>
<dbReference type="GO" id="GO:0015986">
    <property type="term" value="P:proton motive force-driven ATP synthesis"/>
    <property type="evidence" value="ECO:0007669"/>
    <property type="project" value="InterPro"/>
</dbReference>
<evidence type="ECO:0000256" key="4">
    <source>
        <dbReference type="ARBA" id="ARBA00022547"/>
    </source>
</evidence>
<keyword evidence="7" id="KW-0496">Mitochondrion</keyword>
<keyword evidence="5" id="KW-0375">Hydrogen ion transport</keyword>
<evidence type="ECO:0000313" key="11">
    <source>
        <dbReference type="Proteomes" id="UP001159364"/>
    </source>
</evidence>
<accession>A0AAV8SVR2</accession>
<evidence type="ECO:0000313" key="10">
    <source>
        <dbReference type="EMBL" id="KAJ8756113.1"/>
    </source>
</evidence>
<evidence type="ECO:0000256" key="1">
    <source>
        <dbReference type="ARBA" id="ARBA00004325"/>
    </source>
</evidence>
<evidence type="ECO:0000256" key="6">
    <source>
        <dbReference type="ARBA" id="ARBA00023065"/>
    </source>
</evidence>
<name>A0AAV8SVR2_9ROSI</name>
<keyword evidence="6" id="KW-0406">Ion transport</keyword>
<gene>
    <name evidence="10" type="ORF">K2173_024660</name>
</gene>
<protein>
    <submittedName>
        <fullName evidence="10">Uncharacterized protein</fullName>
    </submittedName>
</protein>
<evidence type="ECO:0000256" key="9">
    <source>
        <dbReference type="ARBA" id="ARBA00023310"/>
    </source>
</evidence>
<dbReference type="GO" id="GO:0015078">
    <property type="term" value="F:proton transmembrane transporter activity"/>
    <property type="evidence" value="ECO:0007669"/>
    <property type="project" value="InterPro"/>
</dbReference>
<proteinExistence type="inferred from homology"/>